<dbReference type="EMBL" id="JBBUTH010000007">
    <property type="protein sequence ID" value="MEK8051094.1"/>
    <property type="molecule type" value="Genomic_DNA"/>
</dbReference>
<accession>A0ABU9CK58</accession>
<dbReference type="Proteomes" id="UP001365405">
    <property type="component" value="Unassembled WGS sequence"/>
</dbReference>
<sequence>MSDTTAPPGLERALRASLTQLRSFEAVVRLGGVGRAARALHLAQPTVSMQMKELAAALGLVLFEPRGRGLVPTPVAERLAQAVRAMGAAWQAFEDDAADLQGLRRGRLRIAAVTTTEYFLPDLLGPFARQYPGIEIELAVENRASVVARLQRGDDELAAMMLPPTHLPLARWPFLENPLVLIAPAGHPLAARRRLKLADLVTEPLLAREAGSGTRAAAEQAFSEQGVDWPPRMALGSNEAVKHAVRAGLGLAVLSRHTLAADPASEGLAVLPVAGFPLRRHWQLVWRNDRALSLPARTLLDDLRARLHVRARPAT</sequence>
<name>A0ABU9CK58_9BURK</name>
<dbReference type="PANTHER" id="PTHR30126">
    <property type="entry name" value="HTH-TYPE TRANSCRIPTIONAL REGULATOR"/>
    <property type="match status" value="1"/>
</dbReference>
<proteinExistence type="inferred from homology"/>
<comment type="caution">
    <text evidence="6">The sequence shown here is derived from an EMBL/GenBank/DDBJ whole genome shotgun (WGS) entry which is preliminary data.</text>
</comment>
<keyword evidence="4" id="KW-0804">Transcription</keyword>
<dbReference type="InterPro" id="IPR000847">
    <property type="entry name" value="LysR_HTH_N"/>
</dbReference>
<dbReference type="Pfam" id="PF03466">
    <property type="entry name" value="LysR_substrate"/>
    <property type="match status" value="1"/>
</dbReference>
<dbReference type="SUPFAM" id="SSF53850">
    <property type="entry name" value="Periplasmic binding protein-like II"/>
    <property type="match status" value="1"/>
</dbReference>
<evidence type="ECO:0000313" key="6">
    <source>
        <dbReference type="EMBL" id="MEK8051094.1"/>
    </source>
</evidence>
<dbReference type="Gene3D" id="3.40.190.10">
    <property type="entry name" value="Periplasmic binding protein-like II"/>
    <property type="match status" value="2"/>
</dbReference>
<keyword evidence="2" id="KW-0805">Transcription regulation</keyword>
<dbReference type="SUPFAM" id="SSF46785">
    <property type="entry name" value="Winged helix' DNA-binding domain"/>
    <property type="match status" value="1"/>
</dbReference>
<dbReference type="InterPro" id="IPR036390">
    <property type="entry name" value="WH_DNA-bd_sf"/>
</dbReference>
<evidence type="ECO:0000256" key="4">
    <source>
        <dbReference type="ARBA" id="ARBA00023163"/>
    </source>
</evidence>
<dbReference type="CDD" id="cd08419">
    <property type="entry name" value="PBP2_CbbR_RubisCO_like"/>
    <property type="match status" value="1"/>
</dbReference>
<reference evidence="6 7" key="1">
    <citation type="submission" date="2024-04" db="EMBL/GenBank/DDBJ databases">
        <title>Novel species of the genus Ideonella isolated from streams.</title>
        <authorList>
            <person name="Lu H."/>
        </authorList>
    </citation>
    <scope>NUCLEOTIDE SEQUENCE [LARGE SCALE GENOMIC DNA]</scope>
    <source>
        <strain evidence="6 7">DXS22W</strain>
    </source>
</reference>
<dbReference type="RefSeq" id="WP_341410785.1">
    <property type="nucleotide sequence ID" value="NZ_JBBUTH010000007.1"/>
</dbReference>
<evidence type="ECO:0000256" key="1">
    <source>
        <dbReference type="ARBA" id="ARBA00009437"/>
    </source>
</evidence>
<evidence type="ECO:0000259" key="5">
    <source>
        <dbReference type="PROSITE" id="PS50931"/>
    </source>
</evidence>
<feature type="domain" description="HTH lysR-type" evidence="5">
    <location>
        <begin position="18"/>
        <end position="73"/>
    </location>
</feature>
<evidence type="ECO:0000256" key="2">
    <source>
        <dbReference type="ARBA" id="ARBA00023015"/>
    </source>
</evidence>
<dbReference type="InterPro" id="IPR005119">
    <property type="entry name" value="LysR_subst-bd"/>
</dbReference>
<gene>
    <name evidence="6" type="ORF">AACH10_12660</name>
</gene>
<keyword evidence="3" id="KW-0238">DNA-binding</keyword>
<dbReference type="PROSITE" id="PS50931">
    <property type="entry name" value="HTH_LYSR"/>
    <property type="match status" value="1"/>
</dbReference>
<protein>
    <submittedName>
        <fullName evidence="6">LysR family transcriptional regulator</fullName>
    </submittedName>
</protein>
<evidence type="ECO:0000313" key="7">
    <source>
        <dbReference type="Proteomes" id="UP001365405"/>
    </source>
</evidence>
<dbReference type="PANTHER" id="PTHR30126:SF5">
    <property type="entry name" value="HTH-TYPE TRANSCRIPTIONAL ACTIVATOR CMPR"/>
    <property type="match status" value="1"/>
</dbReference>
<organism evidence="6 7">
    <name type="scientific">Pseudaquabacterium inlustre</name>
    <dbReference type="NCBI Taxonomy" id="2984192"/>
    <lineage>
        <taxon>Bacteria</taxon>
        <taxon>Pseudomonadati</taxon>
        <taxon>Pseudomonadota</taxon>
        <taxon>Betaproteobacteria</taxon>
        <taxon>Burkholderiales</taxon>
        <taxon>Sphaerotilaceae</taxon>
        <taxon>Pseudaquabacterium</taxon>
    </lineage>
</organism>
<dbReference type="PRINTS" id="PR00039">
    <property type="entry name" value="HTHLYSR"/>
</dbReference>
<dbReference type="InterPro" id="IPR036388">
    <property type="entry name" value="WH-like_DNA-bd_sf"/>
</dbReference>
<keyword evidence="7" id="KW-1185">Reference proteome</keyword>
<dbReference type="Gene3D" id="1.10.10.10">
    <property type="entry name" value="Winged helix-like DNA-binding domain superfamily/Winged helix DNA-binding domain"/>
    <property type="match status" value="1"/>
</dbReference>
<evidence type="ECO:0000256" key="3">
    <source>
        <dbReference type="ARBA" id="ARBA00023125"/>
    </source>
</evidence>
<dbReference type="Pfam" id="PF00126">
    <property type="entry name" value="HTH_1"/>
    <property type="match status" value="1"/>
</dbReference>
<comment type="similarity">
    <text evidence="1">Belongs to the LysR transcriptional regulatory family.</text>
</comment>